<keyword evidence="2" id="KW-1185">Reference proteome</keyword>
<evidence type="ECO:0000313" key="2">
    <source>
        <dbReference type="Proteomes" id="UP000752012"/>
    </source>
</evidence>
<accession>A0A969PMS8</accession>
<organism evidence="1 2">
    <name type="scientific">Alkalicoccus luteus</name>
    <dbReference type="NCBI Taxonomy" id="1237094"/>
    <lineage>
        <taxon>Bacteria</taxon>
        <taxon>Bacillati</taxon>
        <taxon>Bacillota</taxon>
        <taxon>Bacilli</taxon>
        <taxon>Bacillales</taxon>
        <taxon>Bacillaceae</taxon>
        <taxon>Alkalicoccus</taxon>
    </lineage>
</organism>
<dbReference type="RefSeq" id="WP_168005380.1">
    <property type="nucleotide sequence ID" value="NZ_JAATHJ010000006.1"/>
</dbReference>
<name>A0A969PMS8_9BACI</name>
<dbReference type="Proteomes" id="UP000752012">
    <property type="component" value="Unassembled WGS sequence"/>
</dbReference>
<evidence type="ECO:0000313" key="1">
    <source>
        <dbReference type="EMBL" id="NJP37077.1"/>
    </source>
</evidence>
<comment type="caution">
    <text evidence="1">The sequence shown here is derived from an EMBL/GenBank/DDBJ whole genome shotgun (WGS) entry which is preliminary data.</text>
</comment>
<dbReference type="AlphaFoldDB" id="A0A969PMS8"/>
<protein>
    <submittedName>
        <fullName evidence="1">Uncharacterized protein</fullName>
    </submittedName>
</protein>
<proteinExistence type="predicted"/>
<gene>
    <name evidence="1" type="ORF">HCN83_05685</name>
</gene>
<sequence>MEKEMLEMQLEEVKRLDRQYEQLEQMLLYMRCLAEQAAVSVTSAERQELQQEFNQALAAYEQMVEGATGTIH</sequence>
<dbReference type="EMBL" id="JAATHJ010000006">
    <property type="protein sequence ID" value="NJP37077.1"/>
    <property type="molecule type" value="Genomic_DNA"/>
</dbReference>
<reference evidence="1 2" key="1">
    <citation type="submission" date="2020-03" db="EMBL/GenBank/DDBJ databases">
        <title>Assessment of the enzymatic potential of alkaline-tolerant lipase obtained from Bacillus luteus H11 (technogenic soil) for the bioremediation of saline soils contaminated with petroleum substances.</title>
        <authorList>
            <person name="Kalwasinska A."/>
        </authorList>
    </citation>
    <scope>NUCLEOTIDE SEQUENCE [LARGE SCALE GENOMIC DNA]</scope>
    <source>
        <strain evidence="1 2">H11</strain>
    </source>
</reference>